<dbReference type="EC" id="3.4.21.-" evidence="6"/>
<protein>
    <submittedName>
        <fullName evidence="6">S1C family serine protease</fullName>
        <ecNumber evidence="6">3.4.21.-</ecNumber>
    </submittedName>
</protein>
<accession>A0ABV4DUK1</accession>
<dbReference type="SUPFAM" id="SSF50494">
    <property type="entry name" value="Trypsin-like serine proteases"/>
    <property type="match status" value="1"/>
</dbReference>
<evidence type="ECO:0000313" key="6">
    <source>
        <dbReference type="EMBL" id="MEY8762929.1"/>
    </source>
</evidence>
<dbReference type="InterPro" id="IPR051201">
    <property type="entry name" value="Chloro_Bact_Ser_Proteases"/>
</dbReference>
<dbReference type="InterPro" id="IPR043504">
    <property type="entry name" value="Peptidase_S1_PA_chymotrypsin"/>
</dbReference>
<dbReference type="GO" id="GO:0008233">
    <property type="term" value="F:peptidase activity"/>
    <property type="evidence" value="ECO:0007669"/>
    <property type="project" value="UniProtKB-KW"/>
</dbReference>
<evidence type="ECO:0000256" key="3">
    <source>
        <dbReference type="ARBA" id="ARBA00022801"/>
    </source>
</evidence>
<keyword evidence="2 6" id="KW-0645">Protease</keyword>
<sequence length="392" mass="41372">MSILSRFKNKLSQKHTHPKGKKFFSYIAVIVISSLIGGFLSIAAFLYVVPNTDFFKNTPLYESMNSTGTRAPQTQASPVSTSNKNGLTIAQIAKKVSPTVVGVSTKSISEYSDIFGFSDDQSSEDDGMGSGIIINSDGYILTNYHVIQGAQSISVILSNKKTVPAKVVNYDQNQDLAVIKVTSKTQMPAVAELGNSDNVQVGDSVVAIGNPLGKELLGSVTSGIISATKREVTVGNTTQNFLQTDAAINPGNSGGALVNSLGQVIGINSAKVGGNGVEGIGFAIPINTVASKLNGLLKPILKIGIACIDIDSSLSKQYNIPQGVYVKQVEPSSPAEKSGLKEGDIIQKFDGKSIKTVEEINQIKSTHNSGDTVAIVVYRNGNTKTLQLTLTE</sequence>
<feature type="transmembrane region" description="Helical" evidence="4">
    <location>
        <begin position="23"/>
        <end position="49"/>
    </location>
</feature>
<dbReference type="Pfam" id="PF13180">
    <property type="entry name" value="PDZ_2"/>
    <property type="match status" value="1"/>
</dbReference>
<dbReference type="Proteomes" id="UP001565220">
    <property type="component" value="Unassembled WGS sequence"/>
</dbReference>
<evidence type="ECO:0000256" key="4">
    <source>
        <dbReference type="SAM" id="Phobius"/>
    </source>
</evidence>
<keyword evidence="4" id="KW-0812">Transmembrane</keyword>
<reference evidence="6 7" key="1">
    <citation type="submission" date="2024-08" db="EMBL/GenBank/DDBJ databases">
        <title>Clostridium lapicellarii sp. nov., and Clostridium renhuaiense sp. nov., two species isolated from the mud in a fermentation cellar used for producing sauce-flavour Chinese liquors.</title>
        <authorList>
            <person name="Yang F."/>
            <person name="Wang H."/>
            <person name="Chen L.Q."/>
            <person name="Zhou N."/>
            <person name="Lu J.J."/>
            <person name="Pu X.X."/>
            <person name="Wan B."/>
            <person name="Wang L."/>
            <person name="Liu S.J."/>
        </authorList>
    </citation>
    <scope>NUCLEOTIDE SEQUENCE [LARGE SCALE GENOMIC DNA]</scope>
    <source>
        <strain evidence="6 7">MT-113</strain>
    </source>
</reference>
<proteinExistence type="inferred from homology"/>
<dbReference type="InterPro" id="IPR036034">
    <property type="entry name" value="PDZ_sf"/>
</dbReference>
<evidence type="ECO:0000256" key="1">
    <source>
        <dbReference type="ARBA" id="ARBA00010541"/>
    </source>
</evidence>
<dbReference type="Pfam" id="PF13365">
    <property type="entry name" value="Trypsin_2"/>
    <property type="match status" value="1"/>
</dbReference>
<feature type="domain" description="PDZ" evidence="5">
    <location>
        <begin position="321"/>
        <end position="381"/>
    </location>
</feature>
<dbReference type="InterPro" id="IPR001478">
    <property type="entry name" value="PDZ"/>
</dbReference>
<dbReference type="PROSITE" id="PS50106">
    <property type="entry name" value="PDZ"/>
    <property type="match status" value="1"/>
</dbReference>
<keyword evidence="4" id="KW-0472">Membrane</keyword>
<gene>
    <name evidence="6" type="ORF">AB8S09_04600</name>
</gene>
<dbReference type="EMBL" id="JBGFFE010000004">
    <property type="protein sequence ID" value="MEY8762929.1"/>
    <property type="molecule type" value="Genomic_DNA"/>
</dbReference>
<dbReference type="GO" id="GO:0006508">
    <property type="term" value="P:proteolysis"/>
    <property type="evidence" value="ECO:0007669"/>
    <property type="project" value="UniProtKB-KW"/>
</dbReference>
<evidence type="ECO:0000259" key="5">
    <source>
        <dbReference type="PROSITE" id="PS50106"/>
    </source>
</evidence>
<dbReference type="InterPro" id="IPR009003">
    <property type="entry name" value="Peptidase_S1_PA"/>
</dbReference>
<dbReference type="SUPFAM" id="SSF50156">
    <property type="entry name" value="PDZ domain-like"/>
    <property type="match status" value="1"/>
</dbReference>
<keyword evidence="4" id="KW-1133">Transmembrane helix</keyword>
<comment type="caution">
    <text evidence="6">The sequence shown here is derived from an EMBL/GenBank/DDBJ whole genome shotgun (WGS) entry which is preliminary data.</text>
</comment>
<dbReference type="PANTHER" id="PTHR43343">
    <property type="entry name" value="PEPTIDASE S12"/>
    <property type="match status" value="1"/>
</dbReference>
<comment type="similarity">
    <text evidence="1">Belongs to the peptidase S1C family.</text>
</comment>
<name>A0ABV4DUK1_9CLOT</name>
<dbReference type="InterPro" id="IPR001940">
    <property type="entry name" value="Peptidase_S1C"/>
</dbReference>
<keyword evidence="7" id="KW-1185">Reference proteome</keyword>
<dbReference type="PRINTS" id="PR00834">
    <property type="entry name" value="PROTEASES2C"/>
</dbReference>
<evidence type="ECO:0000313" key="7">
    <source>
        <dbReference type="Proteomes" id="UP001565220"/>
    </source>
</evidence>
<dbReference type="PANTHER" id="PTHR43343:SF3">
    <property type="entry name" value="PROTEASE DO-LIKE 8, CHLOROPLASTIC"/>
    <property type="match status" value="1"/>
</dbReference>
<keyword evidence="3 6" id="KW-0378">Hydrolase</keyword>
<dbReference type="Gene3D" id="2.30.42.10">
    <property type="match status" value="1"/>
</dbReference>
<organism evidence="6 7">
    <name type="scientific">Clostridium lapidicellarium</name>
    <dbReference type="NCBI Taxonomy" id="3240931"/>
    <lineage>
        <taxon>Bacteria</taxon>
        <taxon>Bacillati</taxon>
        <taxon>Bacillota</taxon>
        <taxon>Clostridia</taxon>
        <taxon>Eubacteriales</taxon>
        <taxon>Clostridiaceae</taxon>
        <taxon>Clostridium</taxon>
    </lineage>
</organism>
<dbReference type="Gene3D" id="2.40.10.10">
    <property type="entry name" value="Trypsin-like serine proteases"/>
    <property type="match status" value="2"/>
</dbReference>
<evidence type="ECO:0000256" key="2">
    <source>
        <dbReference type="ARBA" id="ARBA00022670"/>
    </source>
</evidence>
<dbReference type="SMART" id="SM00228">
    <property type="entry name" value="PDZ"/>
    <property type="match status" value="1"/>
</dbReference>